<feature type="compositionally biased region" description="Polar residues" evidence="1">
    <location>
        <begin position="69"/>
        <end position="81"/>
    </location>
</feature>
<sequence>MAMMKRKRARGSPYLKPLWEGKKPAGMSLTPKDLSFVGYTYKNFDAVKALRNSSDPTRDTSPRRPSIDSIFNNSKDYPSTKGTGGEIDTEMITSTGYAISP</sequence>
<comment type="caution">
    <text evidence="2">The sequence shown here is derived from an EMBL/GenBank/DDBJ whole genome shotgun (WGS) entry which is preliminary data.</text>
</comment>
<name>A0ABQ7U3D8_SOLTU</name>
<proteinExistence type="predicted"/>
<feature type="region of interest" description="Disordered" evidence="1">
    <location>
        <begin position="1"/>
        <end position="22"/>
    </location>
</feature>
<reference evidence="2 3" key="1">
    <citation type="journal article" date="2021" name="bioRxiv">
        <title>Chromosome-scale and haplotype-resolved genome assembly of a tetraploid potato cultivar.</title>
        <authorList>
            <person name="Sun H."/>
            <person name="Jiao W.-B."/>
            <person name="Krause K."/>
            <person name="Campoy J.A."/>
            <person name="Goel M."/>
            <person name="Folz-Donahue K."/>
            <person name="Kukat C."/>
            <person name="Huettel B."/>
            <person name="Schneeberger K."/>
        </authorList>
    </citation>
    <scope>NUCLEOTIDE SEQUENCE [LARGE SCALE GENOMIC DNA]</scope>
    <source>
        <strain evidence="2">SolTubOtavaFocal</strain>
        <tissue evidence="2">Leaves</tissue>
    </source>
</reference>
<evidence type="ECO:0000256" key="1">
    <source>
        <dbReference type="SAM" id="MobiDB-lite"/>
    </source>
</evidence>
<evidence type="ECO:0000313" key="2">
    <source>
        <dbReference type="EMBL" id="KAH0740851.1"/>
    </source>
</evidence>
<keyword evidence="3" id="KW-1185">Reference proteome</keyword>
<feature type="compositionally biased region" description="Polar residues" evidence="1">
    <location>
        <begin position="91"/>
        <end position="101"/>
    </location>
</feature>
<dbReference type="Proteomes" id="UP000826656">
    <property type="component" value="Unassembled WGS sequence"/>
</dbReference>
<feature type="compositionally biased region" description="Basic and acidic residues" evidence="1">
    <location>
        <begin position="56"/>
        <end position="66"/>
    </location>
</feature>
<gene>
    <name evidence="2" type="ORF">KY290_033894</name>
</gene>
<accession>A0ABQ7U3D8</accession>
<organism evidence="2 3">
    <name type="scientific">Solanum tuberosum</name>
    <name type="common">Potato</name>
    <dbReference type="NCBI Taxonomy" id="4113"/>
    <lineage>
        <taxon>Eukaryota</taxon>
        <taxon>Viridiplantae</taxon>
        <taxon>Streptophyta</taxon>
        <taxon>Embryophyta</taxon>
        <taxon>Tracheophyta</taxon>
        <taxon>Spermatophyta</taxon>
        <taxon>Magnoliopsida</taxon>
        <taxon>eudicotyledons</taxon>
        <taxon>Gunneridae</taxon>
        <taxon>Pentapetalae</taxon>
        <taxon>asterids</taxon>
        <taxon>lamiids</taxon>
        <taxon>Solanales</taxon>
        <taxon>Solanaceae</taxon>
        <taxon>Solanoideae</taxon>
        <taxon>Solaneae</taxon>
        <taxon>Solanum</taxon>
    </lineage>
</organism>
<feature type="compositionally biased region" description="Basic residues" evidence="1">
    <location>
        <begin position="1"/>
        <end position="10"/>
    </location>
</feature>
<dbReference type="EMBL" id="JAIVGD010000026">
    <property type="protein sequence ID" value="KAH0740851.1"/>
    <property type="molecule type" value="Genomic_DNA"/>
</dbReference>
<evidence type="ECO:0000313" key="3">
    <source>
        <dbReference type="Proteomes" id="UP000826656"/>
    </source>
</evidence>
<protein>
    <submittedName>
        <fullName evidence="2">Uncharacterized protein</fullName>
    </submittedName>
</protein>
<feature type="region of interest" description="Disordered" evidence="1">
    <location>
        <begin position="51"/>
        <end position="101"/>
    </location>
</feature>